<organism evidence="2 3">
    <name type="scientific">Anaeromyces robustus</name>
    <dbReference type="NCBI Taxonomy" id="1754192"/>
    <lineage>
        <taxon>Eukaryota</taxon>
        <taxon>Fungi</taxon>
        <taxon>Fungi incertae sedis</taxon>
        <taxon>Chytridiomycota</taxon>
        <taxon>Chytridiomycota incertae sedis</taxon>
        <taxon>Neocallimastigomycetes</taxon>
        <taxon>Neocallimastigales</taxon>
        <taxon>Neocallimastigaceae</taxon>
        <taxon>Anaeromyces</taxon>
    </lineage>
</organism>
<sequence>NKLLELGEKSKIIIHESIELNSENKNLKKKIETKENELTTISNGKNDIIKILQNRINKLTEDNEILLNNYNNLSNSYKKVCLSQNNTTIIQNQAKSLQEQTINQEKRINDLMNENLKLEKEIGRISNENNSLKESNQELNDQLNISKKENMELIEKSNKFNKELNSYKGYISKYENIIDDYRYCLKELNMNDYFNNFPFIFPKVLLNAIKKIKRENNYEKQSLNGNEINYNNNIYTKQCNETFYNNNETLSKSIINTEMRSIDKSIEKIEKEHNEALKQINQISYENGI</sequence>
<feature type="coiled-coil region" evidence="1">
    <location>
        <begin position="17"/>
        <end position="156"/>
    </location>
</feature>
<proteinExistence type="predicted"/>
<gene>
    <name evidence="2" type="ORF">BCR32DRAFT_302874</name>
</gene>
<reference evidence="2 3" key="1">
    <citation type="submission" date="2016-08" db="EMBL/GenBank/DDBJ databases">
        <title>A Parts List for Fungal Cellulosomes Revealed by Comparative Genomics.</title>
        <authorList>
            <consortium name="DOE Joint Genome Institute"/>
            <person name="Haitjema C.H."/>
            <person name="Gilmore S.P."/>
            <person name="Henske J.K."/>
            <person name="Solomon K.V."/>
            <person name="De Groot R."/>
            <person name="Kuo A."/>
            <person name="Mondo S.J."/>
            <person name="Salamov A.A."/>
            <person name="Labutti K."/>
            <person name="Zhao Z."/>
            <person name="Chiniquy J."/>
            <person name="Barry K."/>
            <person name="Brewer H.M."/>
            <person name="Purvine S.O."/>
            <person name="Wright A.T."/>
            <person name="Boxma B."/>
            <person name="Van Alen T."/>
            <person name="Hackstein J.H."/>
            <person name="Baker S.E."/>
            <person name="Grigoriev I.V."/>
            <person name="O'Malley M.A."/>
        </authorList>
    </citation>
    <scope>NUCLEOTIDE SEQUENCE [LARGE SCALE GENOMIC DNA]</scope>
    <source>
        <strain evidence="2 3">S4</strain>
    </source>
</reference>
<feature type="coiled-coil region" evidence="1">
    <location>
        <begin position="259"/>
        <end position="286"/>
    </location>
</feature>
<reference evidence="2 3" key="2">
    <citation type="submission" date="2016-08" db="EMBL/GenBank/DDBJ databases">
        <title>Pervasive Adenine N6-methylation of Active Genes in Fungi.</title>
        <authorList>
            <consortium name="DOE Joint Genome Institute"/>
            <person name="Mondo S.J."/>
            <person name="Dannebaum R.O."/>
            <person name="Kuo R.C."/>
            <person name="Labutti K."/>
            <person name="Haridas S."/>
            <person name="Kuo A."/>
            <person name="Salamov A."/>
            <person name="Ahrendt S.R."/>
            <person name="Lipzen A."/>
            <person name="Sullivan W."/>
            <person name="Andreopoulos W.B."/>
            <person name="Clum A."/>
            <person name="Lindquist E."/>
            <person name="Daum C."/>
            <person name="Ramamoorthy G.K."/>
            <person name="Gryganskyi A."/>
            <person name="Culley D."/>
            <person name="Magnuson J.K."/>
            <person name="James T.Y."/>
            <person name="O'Malley M.A."/>
            <person name="Stajich J.E."/>
            <person name="Spatafora J.W."/>
            <person name="Visel A."/>
            <person name="Grigoriev I.V."/>
        </authorList>
    </citation>
    <scope>NUCLEOTIDE SEQUENCE [LARGE SCALE GENOMIC DNA]</scope>
    <source>
        <strain evidence="2 3">S4</strain>
    </source>
</reference>
<feature type="non-terminal residue" evidence="2">
    <location>
        <position position="1"/>
    </location>
</feature>
<protein>
    <submittedName>
        <fullName evidence="2">Uncharacterized protein</fullName>
    </submittedName>
</protein>
<evidence type="ECO:0000256" key="1">
    <source>
        <dbReference type="SAM" id="Coils"/>
    </source>
</evidence>
<accession>A0A1Y1WUI6</accession>
<dbReference type="EMBL" id="MCFG01000264">
    <property type="protein sequence ID" value="ORX77112.1"/>
    <property type="molecule type" value="Genomic_DNA"/>
</dbReference>
<dbReference type="Proteomes" id="UP000193944">
    <property type="component" value="Unassembled WGS sequence"/>
</dbReference>
<dbReference type="OrthoDB" id="2156400at2759"/>
<name>A0A1Y1WUI6_9FUNG</name>
<keyword evidence="3" id="KW-1185">Reference proteome</keyword>
<evidence type="ECO:0000313" key="2">
    <source>
        <dbReference type="EMBL" id="ORX77112.1"/>
    </source>
</evidence>
<keyword evidence="1" id="KW-0175">Coiled coil</keyword>
<comment type="caution">
    <text evidence="2">The sequence shown here is derived from an EMBL/GenBank/DDBJ whole genome shotgun (WGS) entry which is preliminary data.</text>
</comment>
<evidence type="ECO:0000313" key="3">
    <source>
        <dbReference type="Proteomes" id="UP000193944"/>
    </source>
</evidence>
<dbReference type="AlphaFoldDB" id="A0A1Y1WUI6"/>